<reference evidence="2 3" key="1">
    <citation type="submission" date="2020-12" db="EMBL/GenBank/DDBJ databases">
        <title>FDA dAtabase for Regulatory Grade micrObial Sequences (FDA-ARGOS): Supporting development and validation of Infectious Disease Dx tests.</title>
        <authorList>
            <person name="Sproer C."/>
            <person name="Gronow S."/>
            <person name="Severitt S."/>
            <person name="Schroder I."/>
            <person name="Tallon L."/>
            <person name="Sadzewicz L."/>
            <person name="Zhao X."/>
            <person name="Boylan J."/>
            <person name="Ott S."/>
            <person name="Bowen H."/>
            <person name="Vavikolanu K."/>
            <person name="Mehta A."/>
            <person name="Aluvathingal J."/>
            <person name="Nadendla S."/>
            <person name="Lowell S."/>
            <person name="Myers T."/>
            <person name="Yan Y."/>
            <person name="Sichtig H."/>
        </authorList>
    </citation>
    <scope>NUCLEOTIDE SEQUENCE [LARGE SCALE GENOMIC DNA]</scope>
    <source>
        <strain evidence="2 3">FDAARGOS_909</strain>
    </source>
</reference>
<feature type="domain" description="AMP-dependent synthetase/ligase" evidence="1">
    <location>
        <begin position="118"/>
        <end position="331"/>
    </location>
</feature>
<dbReference type="InterPro" id="IPR045851">
    <property type="entry name" value="AMP-bd_C_sf"/>
</dbReference>
<sequence>MRFSFDRFDFTEPGADTARPAVIDAAGTLDWQQLAQAVAQWEQQALARGARRDEPLLITGHKEAAFLVAILGCLRLGVPFVPVDVINPPERMARIATLVQAGLHYDAQARSFLDTGIAAQPLQEKSLAYIMFTSGSTGDPKGVQIGRESLGLFAGWIRDCLALGEAPVFMDQMLFSFDFSLFNWMGALVTGGACVLCARETIADRQAFAAYLAGTHVNVWASTPSFVRQQLLDADFDQQHLPDLRVFVFGAESLTPTVAEALWSRFPQARIINSYGPTEATCSTTWVEIDPALRQRAPLPFPIGRAKPYADVFLDEGEICVAGDHVMRGYLNRPDLHATRMFMRNGKRGYRTGDLGEIDGEGLVTFHGRRDDQIKMHGYRIELAEVDAVLATLPGVRAGAAVALKRPDGFIVRMIGFVDLDRSGPPGMQPLPEALAGWRELLSQRVPPYMIPSELLACHGFPLTQTDKADRKQLERMYLDARMRPAKETKDPQA</sequence>
<dbReference type="InterPro" id="IPR042099">
    <property type="entry name" value="ANL_N_sf"/>
</dbReference>
<evidence type="ECO:0000313" key="3">
    <source>
        <dbReference type="Proteomes" id="UP000594778"/>
    </source>
</evidence>
<dbReference type="PANTHER" id="PTHR45527:SF1">
    <property type="entry name" value="FATTY ACID SYNTHASE"/>
    <property type="match status" value="1"/>
</dbReference>
<dbReference type="Proteomes" id="UP000594778">
    <property type="component" value="Chromosome"/>
</dbReference>
<accession>A0A7T2S6Y5</accession>
<organism evidence="2 3">
    <name type="scientific">Delftia acidovorans</name>
    <name type="common">Pseudomonas acidovorans</name>
    <name type="synonym">Comamonas acidovorans</name>
    <dbReference type="NCBI Taxonomy" id="80866"/>
    <lineage>
        <taxon>Bacteria</taxon>
        <taxon>Pseudomonadati</taxon>
        <taxon>Pseudomonadota</taxon>
        <taxon>Betaproteobacteria</taxon>
        <taxon>Burkholderiales</taxon>
        <taxon>Comamonadaceae</taxon>
        <taxon>Delftia</taxon>
    </lineage>
</organism>
<dbReference type="RefSeq" id="WP_197956718.1">
    <property type="nucleotide sequence ID" value="NZ_CP065668.1"/>
</dbReference>
<dbReference type="PANTHER" id="PTHR45527">
    <property type="entry name" value="NONRIBOSOMAL PEPTIDE SYNTHETASE"/>
    <property type="match status" value="1"/>
</dbReference>
<dbReference type="AlphaFoldDB" id="A0A7T2S6Y5"/>
<evidence type="ECO:0000313" key="2">
    <source>
        <dbReference type="EMBL" id="QPS10054.1"/>
    </source>
</evidence>
<dbReference type="InterPro" id="IPR000873">
    <property type="entry name" value="AMP-dep_synth/lig_dom"/>
</dbReference>
<evidence type="ECO:0000259" key="1">
    <source>
        <dbReference type="Pfam" id="PF00501"/>
    </source>
</evidence>
<dbReference type="GO" id="GO:0044550">
    <property type="term" value="P:secondary metabolite biosynthetic process"/>
    <property type="evidence" value="ECO:0007669"/>
    <property type="project" value="TreeGrafter"/>
</dbReference>
<dbReference type="InterPro" id="IPR020845">
    <property type="entry name" value="AMP-binding_CS"/>
</dbReference>
<feature type="domain" description="AMP-dependent synthetase/ligase" evidence="1">
    <location>
        <begin position="18"/>
        <end position="101"/>
    </location>
</feature>
<dbReference type="GO" id="GO:0005737">
    <property type="term" value="C:cytoplasm"/>
    <property type="evidence" value="ECO:0007669"/>
    <property type="project" value="TreeGrafter"/>
</dbReference>
<dbReference type="Pfam" id="PF00501">
    <property type="entry name" value="AMP-binding"/>
    <property type="match status" value="2"/>
</dbReference>
<dbReference type="GO" id="GO:0043041">
    <property type="term" value="P:amino acid activation for nonribosomal peptide biosynthetic process"/>
    <property type="evidence" value="ECO:0007669"/>
    <property type="project" value="TreeGrafter"/>
</dbReference>
<dbReference type="Gene3D" id="3.30.300.30">
    <property type="match status" value="1"/>
</dbReference>
<protein>
    <submittedName>
        <fullName evidence="2">AMP-binding protein</fullName>
    </submittedName>
</protein>
<name>A0A7T2S6Y5_DELAC</name>
<proteinExistence type="predicted"/>
<dbReference type="EMBL" id="CP065668">
    <property type="protein sequence ID" value="QPS10054.1"/>
    <property type="molecule type" value="Genomic_DNA"/>
</dbReference>
<dbReference type="SUPFAM" id="SSF56801">
    <property type="entry name" value="Acetyl-CoA synthetase-like"/>
    <property type="match status" value="1"/>
</dbReference>
<gene>
    <name evidence="2" type="ORF">I6G66_08655</name>
</gene>
<dbReference type="Gene3D" id="3.40.50.12780">
    <property type="entry name" value="N-terminal domain of ligase-like"/>
    <property type="match status" value="1"/>
</dbReference>
<dbReference type="PROSITE" id="PS00455">
    <property type="entry name" value="AMP_BINDING"/>
    <property type="match status" value="1"/>
</dbReference>
<dbReference type="GO" id="GO:0031177">
    <property type="term" value="F:phosphopantetheine binding"/>
    <property type="evidence" value="ECO:0007669"/>
    <property type="project" value="TreeGrafter"/>
</dbReference>